<name>A0A554VG36_9FLAO</name>
<comment type="caution">
    <text evidence="2">The sequence shown here is derived from an EMBL/GenBank/DDBJ whole genome shotgun (WGS) entry which is preliminary data.</text>
</comment>
<proteinExistence type="predicted"/>
<accession>A0A554VG36</accession>
<dbReference type="AlphaFoldDB" id="A0A554VG36"/>
<feature type="transmembrane region" description="Helical" evidence="1">
    <location>
        <begin position="37"/>
        <end position="56"/>
    </location>
</feature>
<evidence type="ECO:0000313" key="2">
    <source>
        <dbReference type="EMBL" id="TSE06294.1"/>
    </source>
</evidence>
<reference evidence="2 3" key="1">
    <citation type="submission" date="2019-07" db="EMBL/GenBank/DDBJ databases">
        <title>The draft genome sequence of Aquimarina algiphila M91.</title>
        <authorList>
            <person name="Meng X."/>
        </authorList>
    </citation>
    <scope>NUCLEOTIDE SEQUENCE [LARGE SCALE GENOMIC DNA]</scope>
    <source>
        <strain evidence="2 3">M91</strain>
    </source>
</reference>
<dbReference type="Proteomes" id="UP000318833">
    <property type="component" value="Unassembled WGS sequence"/>
</dbReference>
<keyword evidence="1" id="KW-0472">Membrane</keyword>
<keyword evidence="3" id="KW-1185">Reference proteome</keyword>
<dbReference type="EMBL" id="VLNR01000047">
    <property type="protein sequence ID" value="TSE06294.1"/>
    <property type="molecule type" value="Genomic_DNA"/>
</dbReference>
<sequence length="67" mass="7547">MKKIGSYIAIAGAISILLNFFNYNLKILIWIDSWGLTTGWIIRVGILVLGLILFFMGSKQTSEEQPE</sequence>
<evidence type="ECO:0000256" key="1">
    <source>
        <dbReference type="SAM" id="Phobius"/>
    </source>
</evidence>
<protein>
    <recommendedName>
        <fullName evidence="4">DUF378 domain-containing protein</fullName>
    </recommendedName>
</protein>
<feature type="transmembrane region" description="Helical" evidence="1">
    <location>
        <begin position="7"/>
        <end position="31"/>
    </location>
</feature>
<evidence type="ECO:0000313" key="3">
    <source>
        <dbReference type="Proteomes" id="UP000318833"/>
    </source>
</evidence>
<evidence type="ECO:0008006" key="4">
    <source>
        <dbReference type="Google" id="ProtNLM"/>
    </source>
</evidence>
<gene>
    <name evidence="2" type="ORF">FOF46_20120</name>
</gene>
<organism evidence="2 3">
    <name type="scientific">Aquimarina algiphila</name>
    <dbReference type="NCBI Taxonomy" id="2047982"/>
    <lineage>
        <taxon>Bacteria</taxon>
        <taxon>Pseudomonadati</taxon>
        <taxon>Bacteroidota</taxon>
        <taxon>Flavobacteriia</taxon>
        <taxon>Flavobacteriales</taxon>
        <taxon>Flavobacteriaceae</taxon>
        <taxon>Aquimarina</taxon>
    </lineage>
</organism>
<dbReference type="RefSeq" id="WP_109436222.1">
    <property type="nucleotide sequence ID" value="NZ_CANLVC010000009.1"/>
</dbReference>
<keyword evidence="1" id="KW-1133">Transmembrane helix</keyword>
<keyword evidence="1" id="KW-0812">Transmembrane</keyword>